<sequence length="172" mass="18697">MSNSHSRPDPANPIDPTVAAIIRGKADRMVGGAGLRPQDREDIEHELVLRVLAQRDRFTEGRGTWPAFVWCVVERAGNNVLRARRRVKRAGAPGALPASAACRGDPDDLARAIDLADALAALPPDLRDLAHRLVTDTVADIARAWGLSRTTVHARVEELRARLAARELGDDP</sequence>
<name>A0ABS5BMH3_9BACT</name>
<reference evidence="1 2" key="1">
    <citation type="submission" date="2021-04" db="EMBL/GenBank/DDBJ databases">
        <authorList>
            <person name="Ivanova A."/>
        </authorList>
    </citation>
    <scope>NUCLEOTIDE SEQUENCE [LARGE SCALE GENOMIC DNA]</scope>
    <source>
        <strain evidence="1 2">G18</strain>
    </source>
</reference>
<keyword evidence="2" id="KW-1185">Reference proteome</keyword>
<organism evidence="1 2">
    <name type="scientific">Gemmata palustris</name>
    <dbReference type="NCBI Taxonomy" id="2822762"/>
    <lineage>
        <taxon>Bacteria</taxon>
        <taxon>Pseudomonadati</taxon>
        <taxon>Planctomycetota</taxon>
        <taxon>Planctomycetia</taxon>
        <taxon>Gemmatales</taxon>
        <taxon>Gemmataceae</taxon>
        <taxon>Gemmata</taxon>
    </lineage>
</organism>
<evidence type="ECO:0000313" key="2">
    <source>
        <dbReference type="Proteomes" id="UP000676565"/>
    </source>
</evidence>
<protein>
    <recommendedName>
        <fullName evidence="3">Sigma-70 family RNA polymerase sigma factor</fullName>
    </recommendedName>
</protein>
<gene>
    <name evidence="1" type="ORF">J8F10_06185</name>
</gene>
<dbReference type="RefSeq" id="WP_210652980.1">
    <property type="nucleotide sequence ID" value="NZ_JAGKQQ010000001.1"/>
</dbReference>
<evidence type="ECO:0000313" key="1">
    <source>
        <dbReference type="EMBL" id="MBP3954870.1"/>
    </source>
</evidence>
<accession>A0ABS5BMH3</accession>
<dbReference type="EMBL" id="JAGKQQ010000001">
    <property type="protein sequence ID" value="MBP3954870.1"/>
    <property type="molecule type" value="Genomic_DNA"/>
</dbReference>
<evidence type="ECO:0008006" key="3">
    <source>
        <dbReference type="Google" id="ProtNLM"/>
    </source>
</evidence>
<proteinExistence type="predicted"/>
<dbReference type="Proteomes" id="UP000676565">
    <property type="component" value="Unassembled WGS sequence"/>
</dbReference>
<comment type="caution">
    <text evidence="1">The sequence shown here is derived from an EMBL/GenBank/DDBJ whole genome shotgun (WGS) entry which is preliminary data.</text>
</comment>